<name>A0AA38XN64_9EURO</name>
<sequence>MRLDAVQKTKLPPISSSLQGLAPQLGFLQIPYELRLKIYLEFAFPDVVEHDGAGDLSVRDTQKALMVVCRRVYDEWSPIFFRTANCLVLHRISTDRVITSPSVNCLNAPEIAELLLKRYDDHRQRDVTTILYNTSMRNRLTRNEVPAPTQLVIREMMDLGRCLSSHRHRAHSLLHIDLWETPDKMYLDDPYCLRRINGWPLFSTSAAQTEDEHKLVTQVWKHASKDTRWKDVEIVYGNIDGKGSVRGDWHIEKEVRLDVHNDPKSGRLYYTVIKRVGLRFIHTGSRSTYLAKARAAKRTTLSYSNLDGGLVGFFETPKHDYWGALGR</sequence>
<evidence type="ECO:0008006" key="3">
    <source>
        <dbReference type="Google" id="ProtNLM"/>
    </source>
</evidence>
<accession>A0AA38XN64</accession>
<dbReference type="AlphaFoldDB" id="A0AA38XN64"/>
<keyword evidence="2" id="KW-1185">Reference proteome</keyword>
<evidence type="ECO:0000313" key="1">
    <source>
        <dbReference type="EMBL" id="KAJ9616411.1"/>
    </source>
</evidence>
<proteinExistence type="predicted"/>
<dbReference type="Proteomes" id="UP001172673">
    <property type="component" value="Unassembled WGS sequence"/>
</dbReference>
<dbReference type="EMBL" id="JAPDRK010000001">
    <property type="protein sequence ID" value="KAJ9616411.1"/>
    <property type="molecule type" value="Genomic_DNA"/>
</dbReference>
<comment type="caution">
    <text evidence="1">The sequence shown here is derived from an EMBL/GenBank/DDBJ whole genome shotgun (WGS) entry which is preliminary data.</text>
</comment>
<organism evidence="1 2">
    <name type="scientific">Cladophialophora chaetospira</name>
    <dbReference type="NCBI Taxonomy" id="386627"/>
    <lineage>
        <taxon>Eukaryota</taxon>
        <taxon>Fungi</taxon>
        <taxon>Dikarya</taxon>
        <taxon>Ascomycota</taxon>
        <taxon>Pezizomycotina</taxon>
        <taxon>Eurotiomycetes</taxon>
        <taxon>Chaetothyriomycetidae</taxon>
        <taxon>Chaetothyriales</taxon>
        <taxon>Herpotrichiellaceae</taxon>
        <taxon>Cladophialophora</taxon>
    </lineage>
</organism>
<protein>
    <recommendedName>
        <fullName evidence="3">F-box domain-containing protein</fullName>
    </recommendedName>
</protein>
<reference evidence="1" key="1">
    <citation type="submission" date="2022-10" db="EMBL/GenBank/DDBJ databases">
        <title>Culturing micro-colonial fungi from biological soil crusts in the Mojave desert and describing Neophaeococcomyces mojavensis, and introducing the new genera and species Taxawa tesnikishii.</title>
        <authorList>
            <person name="Kurbessoian T."/>
            <person name="Stajich J.E."/>
        </authorList>
    </citation>
    <scope>NUCLEOTIDE SEQUENCE</scope>
    <source>
        <strain evidence="1">TK_41</strain>
    </source>
</reference>
<evidence type="ECO:0000313" key="2">
    <source>
        <dbReference type="Proteomes" id="UP001172673"/>
    </source>
</evidence>
<gene>
    <name evidence="1" type="ORF">H2200_000129</name>
</gene>